<feature type="domain" description="Protein kinase" evidence="1">
    <location>
        <begin position="99"/>
        <end position="345"/>
    </location>
</feature>
<gene>
    <name evidence="2" type="ORF">NP233_g10964</name>
</gene>
<comment type="caution">
    <text evidence="2">The sequence shown here is derived from an EMBL/GenBank/DDBJ whole genome shotgun (WGS) entry which is preliminary data.</text>
</comment>
<dbReference type="PANTHER" id="PTHR44329">
    <property type="entry name" value="SERINE/THREONINE-PROTEIN KINASE TNNI3K-RELATED"/>
    <property type="match status" value="1"/>
</dbReference>
<dbReference type="GO" id="GO:0004674">
    <property type="term" value="F:protein serine/threonine kinase activity"/>
    <property type="evidence" value="ECO:0007669"/>
    <property type="project" value="TreeGrafter"/>
</dbReference>
<sequence>MNSRFPDEEVFAAHGETNGFDPLRNLCHLASQLDTEDRFGDVVGRSQGLVEPEEIQLLVDCLSLILDRESAGLRNRSLVWRLLLETASSTKVFAQNHTLRTHGLLPEQNSPGVYRVTGGPPAQVRMFERPRYNTNELFTRPLLDWVHLLHPNIMPLYATFLEGEDFPSLVTPYFPTSYIRDYLHEHSGTSRLLLVSDIINGLSHVHQLNVIHGHLRPECVLISEDGRALITDLASDPQDFPLSSVRYSAPELLGEDEDVLPTKEADLWSFACLCYEIISGKTPFFHIVRDFRVVGAVSQGSKPVRPGRNDVEGNEIEDTIWQLLLTCWNFEPEERPPSPKVHRILLGMGIQDDRPETKPLLGPEATKISSIEVEHGRFVLEKVLDSEHSTLSRVPGHLRNSLSKLAPNSTKFKATATAAKKLSPENAQYFVDFLDLLIEDLPDWTSPECQATRMLLSSVMMATHVVPQRSKLQGIQYDTQSHVEETSFGRAYQGRGLRVRVNIVTDPTVRVLRSLPDWSRSSHPSIIPFHGVFRAHDSPHLCVVTPSWKNGTLQDYAPTLPPHARISLEVVQITDEGRAVITMFGAAALYIDPDSLLWTRVLRFTAPGGNGNQYASDDIWTFGCICYEVLSRKPPYYYYSAEYSLRIALAVSEIPRRPKATDDDVDEVNDEAWRLIMECCRADRSERPKASEIRKQLSEMQGVDDRPQGDPLQADILALRVPVDVDFLKVEALLGKIQVELLQPPLLKLVQSRIRDVATAASRLQPNDTRVLVDFLDLALKDHLSISSERNRVLALLSKATSSTRIFPQRYELKGVKYGPKPIASGGFGKVYQSSDQQMCIKVMDLIVSEIPVQWIREVILWAHSDHPNVLPFYGVFLEDEGGIPKHICLVSPYMKNRNLYEYAPRFAQRARLPLILDVVNGLQYLHELGIVHGDLKGQNVLISNEGRGMITDFGASHVMTASAAATGSSVFSTLRFSAPEVIIGGQDFCQPSRECDIWSFGCLCYEVLSRKAPYHQYKIDVQVVAALGRKEPPKRPSPIDHDGIDEDEDDWDELELDEDWDVIDDQGWNLIVKCCASEPEDRVKIPTIRELLADMRIWDDRPPIKAVPGADIFKLRLTSEVDLDRAGEVLNELHTLVAPMESVPQPDFVDMYNELE</sequence>
<dbReference type="PROSITE" id="PS00108">
    <property type="entry name" value="PROTEIN_KINASE_ST"/>
    <property type="match status" value="1"/>
</dbReference>
<dbReference type="Pfam" id="PF00069">
    <property type="entry name" value="Pkinase"/>
    <property type="match status" value="1"/>
</dbReference>
<dbReference type="InterPro" id="IPR008271">
    <property type="entry name" value="Ser/Thr_kinase_AS"/>
</dbReference>
<dbReference type="SMART" id="SM00220">
    <property type="entry name" value="S_TKc"/>
    <property type="match status" value="1"/>
</dbReference>
<dbReference type="EMBL" id="JANIEX010001209">
    <property type="protein sequence ID" value="KAJ3560252.1"/>
    <property type="molecule type" value="Genomic_DNA"/>
</dbReference>
<dbReference type="GO" id="GO:0005524">
    <property type="term" value="F:ATP binding"/>
    <property type="evidence" value="ECO:0007669"/>
    <property type="project" value="InterPro"/>
</dbReference>
<reference evidence="2" key="1">
    <citation type="submission" date="2022-07" db="EMBL/GenBank/DDBJ databases">
        <title>Genome Sequence of Leucocoprinus birnbaumii.</title>
        <authorList>
            <person name="Buettner E."/>
        </authorList>
    </citation>
    <scope>NUCLEOTIDE SEQUENCE</scope>
    <source>
        <strain evidence="2">VT141</strain>
    </source>
</reference>
<evidence type="ECO:0000313" key="2">
    <source>
        <dbReference type="EMBL" id="KAJ3560252.1"/>
    </source>
</evidence>
<keyword evidence="3" id="KW-1185">Reference proteome</keyword>
<dbReference type="InterPro" id="IPR051681">
    <property type="entry name" value="Ser/Thr_Kinases-Pseudokinases"/>
</dbReference>
<dbReference type="Gene3D" id="1.10.510.10">
    <property type="entry name" value="Transferase(Phosphotransferase) domain 1"/>
    <property type="match status" value="3"/>
</dbReference>
<accession>A0AAD5YKU8</accession>
<protein>
    <recommendedName>
        <fullName evidence="1">Protein kinase domain-containing protein</fullName>
    </recommendedName>
</protein>
<dbReference type="PANTHER" id="PTHR44329:SF214">
    <property type="entry name" value="PROTEIN KINASE DOMAIN-CONTAINING PROTEIN"/>
    <property type="match status" value="1"/>
</dbReference>
<dbReference type="InterPro" id="IPR000719">
    <property type="entry name" value="Prot_kinase_dom"/>
</dbReference>
<dbReference type="AlphaFoldDB" id="A0AAD5YKU8"/>
<dbReference type="Proteomes" id="UP001213000">
    <property type="component" value="Unassembled WGS sequence"/>
</dbReference>
<name>A0AAD5YKU8_9AGAR</name>
<dbReference type="InterPro" id="IPR001245">
    <property type="entry name" value="Ser-Thr/Tyr_kinase_cat_dom"/>
</dbReference>
<dbReference type="SUPFAM" id="SSF56112">
    <property type="entry name" value="Protein kinase-like (PK-like)"/>
    <property type="match status" value="3"/>
</dbReference>
<dbReference type="InterPro" id="IPR011009">
    <property type="entry name" value="Kinase-like_dom_sf"/>
</dbReference>
<evidence type="ECO:0000313" key="3">
    <source>
        <dbReference type="Proteomes" id="UP001213000"/>
    </source>
</evidence>
<evidence type="ECO:0000259" key="1">
    <source>
        <dbReference type="PROSITE" id="PS50011"/>
    </source>
</evidence>
<proteinExistence type="predicted"/>
<feature type="domain" description="Protein kinase" evidence="1">
    <location>
        <begin position="817"/>
        <end position="1098"/>
    </location>
</feature>
<dbReference type="PROSITE" id="PS50011">
    <property type="entry name" value="PROTEIN_KINASE_DOM"/>
    <property type="match status" value="2"/>
</dbReference>
<dbReference type="Pfam" id="PF07714">
    <property type="entry name" value="PK_Tyr_Ser-Thr"/>
    <property type="match status" value="1"/>
</dbReference>
<organism evidence="2 3">
    <name type="scientific">Leucocoprinus birnbaumii</name>
    <dbReference type="NCBI Taxonomy" id="56174"/>
    <lineage>
        <taxon>Eukaryota</taxon>
        <taxon>Fungi</taxon>
        <taxon>Dikarya</taxon>
        <taxon>Basidiomycota</taxon>
        <taxon>Agaricomycotina</taxon>
        <taxon>Agaricomycetes</taxon>
        <taxon>Agaricomycetidae</taxon>
        <taxon>Agaricales</taxon>
        <taxon>Agaricineae</taxon>
        <taxon>Agaricaceae</taxon>
        <taxon>Leucocoprinus</taxon>
    </lineage>
</organism>